<dbReference type="Gene3D" id="1.10.287.80">
    <property type="entry name" value="ATP synthase, gamma subunit, helix hairpin domain"/>
    <property type="match status" value="1"/>
</dbReference>
<dbReference type="PROSITE" id="PS00153">
    <property type="entry name" value="ATPASE_GAMMA"/>
    <property type="match status" value="1"/>
</dbReference>
<dbReference type="InterPro" id="IPR000131">
    <property type="entry name" value="ATP_synth_F1_gsu"/>
</dbReference>
<protein>
    <recommendedName>
        <fullName evidence="10">ATP synthase gamma chain</fullName>
    </recommendedName>
    <alternativeName>
        <fullName evidence="10">ATP synthase F1 sector gamma subunit</fullName>
    </alternativeName>
    <alternativeName>
        <fullName evidence="10">F-ATPase gamma subunit</fullName>
    </alternativeName>
</protein>
<evidence type="ECO:0000256" key="4">
    <source>
        <dbReference type="ARBA" id="ARBA00022448"/>
    </source>
</evidence>
<proteinExistence type="inferred from homology"/>
<dbReference type="NCBIfam" id="NF004145">
    <property type="entry name" value="PRK05621.1-2"/>
    <property type="match status" value="1"/>
</dbReference>
<gene>
    <name evidence="10" type="primary">atpG</name>
    <name evidence="11" type="ORF">JTE88_01795</name>
</gene>
<sequence length="299" mass="33158">MAGAQRIYKQKIRATKTLEKVFRAMELIAASRIGKARDRALGQDPYTQALTKSIATVAIHAHADHPLVKERTDTNKAIVFVVTSDRGMAGAYSSSVLREAERLVNDLKEQGKEPVLYVSGRRGASYFRFRDIPVVRAWTGESDKPSDETSSEIAEEFLTRFLADAEDGGVAELYMIFTKFVSMVTQNVEVRRMLPLQVVDGEAEADTSVEDEPLYEYEPSAQKVFDELLPMYVGQRIHSVMLMSAASELAARQQAMHSATENAGDLIDRYTRLANNARQAEITTEITEIISGADSLGKS</sequence>
<dbReference type="EMBL" id="CP070228">
    <property type="protein sequence ID" value="QRV02512.1"/>
    <property type="molecule type" value="Genomic_DNA"/>
</dbReference>
<evidence type="ECO:0000256" key="5">
    <source>
        <dbReference type="ARBA" id="ARBA00022781"/>
    </source>
</evidence>
<evidence type="ECO:0000313" key="11">
    <source>
        <dbReference type="EMBL" id="QRV02512.1"/>
    </source>
</evidence>
<evidence type="ECO:0000256" key="10">
    <source>
        <dbReference type="HAMAP-Rule" id="MF_00815"/>
    </source>
</evidence>
<evidence type="ECO:0000256" key="6">
    <source>
        <dbReference type="ARBA" id="ARBA00023065"/>
    </source>
</evidence>
<keyword evidence="6 10" id="KW-0406">Ion transport</keyword>
<comment type="subcellular location">
    <subcellularLocation>
        <location evidence="10">Cell membrane</location>
        <topology evidence="10">Peripheral membrane protein</topology>
    </subcellularLocation>
    <subcellularLocation>
        <location evidence="2">Membrane</location>
        <topology evidence="2">Peripheral membrane protein</topology>
    </subcellularLocation>
</comment>
<accession>A0ABX7IHH7</accession>
<comment type="function">
    <text evidence="1 10">Produces ATP from ADP in the presence of a proton gradient across the membrane. The gamma chain is believed to be important in regulating ATPase activity and the flow of protons through the CF(0) complex.</text>
</comment>
<comment type="subunit">
    <text evidence="10">F-type ATPases have 2 components, CF(1) - the catalytic core - and CF(0) - the membrane proton channel. CF(1) has five subunits: alpha(3), beta(3), gamma(1), delta(1), epsilon(1). CF(0) has three main subunits: a, b and c.</text>
</comment>
<dbReference type="Gene3D" id="3.40.1380.10">
    <property type="match status" value="1"/>
</dbReference>
<dbReference type="CDD" id="cd12151">
    <property type="entry name" value="F1-ATPase_gamma"/>
    <property type="match status" value="1"/>
</dbReference>
<dbReference type="InterPro" id="IPR035968">
    <property type="entry name" value="ATP_synth_F1_ATPase_gsu"/>
</dbReference>
<evidence type="ECO:0000313" key="12">
    <source>
        <dbReference type="Proteomes" id="UP000602653"/>
    </source>
</evidence>
<organism evidence="11 12">
    <name type="scientific">Arcanobacterium phocisimile</name>
    <dbReference type="NCBI Taxonomy" id="1302235"/>
    <lineage>
        <taxon>Bacteria</taxon>
        <taxon>Bacillati</taxon>
        <taxon>Actinomycetota</taxon>
        <taxon>Actinomycetes</taxon>
        <taxon>Actinomycetales</taxon>
        <taxon>Actinomycetaceae</taxon>
        <taxon>Arcanobacterium</taxon>
    </lineage>
</organism>
<keyword evidence="9 10" id="KW-0066">ATP synthesis</keyword>
<dbReference type="HAMAP" id="MF_00815">
    <property type="entry name" value="ATP_synth_gamma_bact"/>
    <property type="match status" value="1"/>
</dbReference>
<dbReference type="PANTHER" id="PTHR11693:SF22">
    <property type="entry name" value="ATP SYNTHASE SUBUNIT GAMMA, MITOCHONDRIAL"/>
    <property type="match status" value="1"/>
</dbReference>
<keyword evidence="12" id="KW-1185">Reference proteome</keyword>
<keyword evidence="5 10" id="KW-0375">Hydrogen ion transport</keyword>
<dbReference type="NCBIfam" id="TIGR01146">
    <property type="entry name" value="ATPsyn_F1gamma"/>
    <property type="match status" value="1"/>
</dbReference>
<keyword evidence="8 10" id="KW-0139">CF(1)</keyword>
<keyword evidence="7 10" id="KW-0472">Membrane</keyword>
<evidence type="ECO:0000256" key="1">
    <source>
        <dbReference type="ARBA" id="ARBA00003456"/>
    </source>
</evidence>
<keyword evidence="4 10" id="KW-0813">Transport</keyword>
<dbReference type="PRINTS" id="PR00126">
    <property type="entry name" value="ATPASEGAMMA"/>
</dbReference>
<dbReference type="Proteomes" id="UP000602653">
    <property type="component" value="Chromosome"/>
</dbReference>
<dbReference type="Pfam" id="PF00231">
    <property type="entry name" value="ATP-synt"/>
    <property type="match status" value="1"/>
</dbReference>
<evidence type="ECO:0000256" key="3">
    <source>
        <dbReference type="ARBA" id="ARBA00007681"/>
    </source>
</evidence>
<reference evidence="11 12" key="1">
    <citation type="submission" date="2021-02" db="EMBL/GenBank/DDBJ databases">
        <title>Complete Genome Sequence of Arcanobacterium phocisimile strain DSM 26142T from a harbour seal.</title>
        <authorList>
            <person name="Borowiak M."/>
            <person name="Alssahen M."/>
            <person name="Malorny B."/>
            <person name="Laemmler C."/>
            <person name="Siebert U."/>
            <person name="Ploetz M."/>
            <person name="Abdulmawjood A."/>
        </authorList>
    </citation>
    <scope>NUCLEOTIDE SEQUENCE [LARGE SCALE GENOMIC DNA]</scope>
    <source>
        <strain evidence="11 12">DSM 26142</strain>
    </source>
</reference>
<dbReference type="SUPFAM" id="SSF52943">
    <property type="entry name" value="ATP synthase (F1-ATPase), gamma subunit"/>
    <property type="match status" value="1"/>
</dbReference>
<comment type="similarity">
    <text evidence="3 10">Belongs to the ATPase gamma chain family.</text>
</comment>
<dbReference type="RefSeq" id="WP_204424991.1">
    <property type="nucleotide sequence ID" value="NZ_CP070228.1"/>
</dbReference>
<dbReference type="InterPro" id="IPR023632">
    <property type="entry name" value="ATP_synth_F1_gsu_CS"/>
</dbReference>
<evidence type="ECO:0000256" key="7">
    <source>
        <dbReference type="ARBA" id="ARBA00023136"/>
    </source>
</evidence>
<evidence type="ECO:0000256" key="2">
    <source>
        <dbReference type="ARBA" id="ARBA00004170"/>
    </source>
</evidence>
<evidence type="ECO:0000256" key="8">
    <source>
        <dbReference type="ARBA" id="ARBA00023196"/>
    </source>
</evidence>
<keyword evidence="10" id="KW-1003">Cell membrane</keyword>
<evidence type="ECO:0000256" key="9">
    <source>
        <dbReference type="ARBA" id="ARBA00023310"/>
    </source>
</evidence>
<dbReference type="PANTHER" id="PTHR11693">
    <property type="entry name" value="ATP SYNTHASE GAMMA CHAIN"/>
    <property type="match status" value="1"/>
</dbReference>
<name>A0ABX7IHH7_9ACTO</name>